<name>A0A8H5KAS7_9HYPO</name>
<protein>
    <submittedName>
        <fullName evidence="1">Uncharacterized protein</fullName>
    </submittedName>
</protein>
<evidence type="ECO:0000313" key="2">
    <source>
        <dbReference type="Proteomes" id="UP000544095"/>
    </source>
</evidence>
<accession>A0A8H5KAS7</accession>
<keyword evidence="2" id="KW-1185">Reference proteome</keyword>
<organism evidence="1 2">
    <name type="scientific">Fusarium pseudoanthophilum</name>
    <dbReference type="NCBI Taxonomy" id="48495"/>
    <lineage>
        <taxon>Eukaryota</taxon>
        <taxon>Fungi</taxon>
        <taxon>Dikarya</taxon>
        <taxon>Ascomycota</taxon>
        <taxon>Pezizomycotina</taxon>
        <taxon>Sordariomycetes</taxon>
        <taxon>Hypocreomycetidae</taxon>
        <taxon>Hypocreales</taxon>
        <taxon>Nectriaceae</taxon>
        <taxon>Fusarium</taxon>
        <taxon>Fusarium fujikuroi species complex</taxon>
    </lineage>
</organism>
<proteinExistence type="predicted"/>
<dbReference type="EMBL" id="JAAOAR010001206">
    <property type="protein sequence ID" value="KAF5569717.1"/>
    <property type="molecule type" value="Genomic_DNA"/>
</dbReference>
<reference evidence="1 2" key="1">
    <citation type="submission" date="2020-05" db="EMBL/GenBank/DDBJ databases">
        <title>Identification and distribution of gene clusters putatively required for synthesis of sphingolipid metabolism inhibitors in phylogenetically diverse species of the filamentous fungus Fusarium.</title>
        <authorList>
            <person name="Kim H.-S."/>
            <person name="Busman M."/>
            <person name="Brown D.W."/>
            <person name="Divon H."/>
            <person name="Uhlig S."/>
            <person name="Proctor R.H."/>
        </authorList>
    </citation>
    <scope>NUCLEOTIDE SEQUENCE [LARGE SCALE GENOMIC DNA]</scope>
    <source>
        <strain evidence="1 2">NRRL 25211</strain>
    </source>
</reference>
<dbReference type="AlphaFoldDB" id="A0A8H5KAS7"/>
<gene>
    <name evidence="1" type="ORF">FPANT_13874</name>
</gene>
<sequence length="706" mass="79229">MNTPNLGEWLTAASTGLVGFGHYKYESSIVDASEVWSGIFDSLISQKAPNSLIVISPGVKHRRDPILRGFEKSGQNVANFQVMSYTAWAEYIQNCWSTAGPTLKDYSIVVIDLDPSMTIECAMALLLATHFVMDMAENSMTRLITVSCTEVDHAFERLADHLGLPKPMTFPSSDIEDPSPEDQQTIYCESVSELVERFRDRTEHQEGNHIALVYNSQRAADALEFDNTATSETLMSNEAMENHLLSGGCERLSVSIPDGSHTRIALSGYKHIHMVVQPKTLRASFDLSVGQTTTFHQLLSFEERIELRSVLRRLKERPVSATLYVLGEEKKKGEWWRTGPAIRRKDVWNRSLGAFMTLVAALGPRVDAAAAVECFVPEGMLLIYRTTQWRLKTHGILKWNTDGRLILGLERYEMEVFRKVLPFVGSDYRLAYFIAQGFETGSGAMIQTKIQLAAVVNSGGVAMFDFQEVLPDSIDTMHDLVDACTGYSKPLTDQGSMWLALGLWKRLADHTDNFQTTTADGRLQFPDNLSLTGEKLRCIKAQDSLRHMLSALGIQTRQDQYSDEPILSESDCHDIQSHLFRAYLSQLVSCYRGINGDRKVEFLDLSSKRRVRGLVEGGVDTFHHGNVPNGAPAFGVYHGLRRYNDGILEFEDFTFIPSGLVADWVWAFRDRVGEPTFRIESMLTVAGGPRPNYDGMSDEVWNPEKE</sequence>
<evidence type="ECO:0000313" key="1">
    <source>
        <dbReference type="EMBL" id="KAF5569717.1"/>
    </source>
</evidence>
<dbReference type="Proteomes" id="UP000544095">
    <property type="component" value="Unassembled WGS sequence"/>
</dbReference>
<comment type="caution">
    <text evidence="1">The sequence shown here is derived from an EMBL/GenBank/DDBJ whole genome shotgun (WGS) entry which is preliminary data.</text>
</comment>